<dbReference type="EMBL" id="QYUN01000003">
    <property type="protein sequence ID" value="RJF96578.1"/>
    <property type="molecule type" value="Genomic_DNA"/>
</dbReference>
<gene>
    <name evidence="3" type="ORF">D3870_19250</name>
</gene>
<dbReference type="GO" id="GO:0046872">
    <property type="term" value="F:metal ion binding"/>
    <property type="evidence" value="ECO:0007669"/>
    <property type="project" value="UniProtKB-KW"/>
</dbReference>
<dbReference type="InterPro" id="IPR036663">
    <property type="entry name" value="Fumarylacetoacetase_C_sf"/>
</dbReference>
<feature type="domain" description="Fumarylacetoacetase-like C-terminal" evidence="2">
    <location>
        <begin position="23"/>
        <end position="226"/>
    </location>
</feature>
<dbReference type="AlphaFoldDB" id="A0A418WV95"/>
<protein>
    <submittedName>
        <fullName evidence="3">2-hydroxyhepta-2,4-diene-1,7-dioate isomerase</fullName>
    </submittedName>
</protein>
<evidence type="ECO:0000313" key="4">
    <source>
        <dbReference type="Proteomes" id="UP000285190"/>
    </source>
</evidence>
<evidence type="ECO:0000256" key="1">
    <source>
        <dbReference type="ARBA" id="ARBA00022723"/>
    </source>
</evidence>
<proteinExistence type="predicted"/>
<dbReference type="Proteomes" id="UP000285190">
    <property type="component" value="Unassembled WGS sequence"/>
</dbReference>
<evidence type="ECO:0000313" key="3">
    <source>
        <dbReference type="EMBL" id="RJF96578.1"/>
    </source>
</evidence>
<comment type="caution">
    <text evidence="3">The sequence shown here is derived from an EMBL/GenBank/DDBJ whole genome shotgun (WGS) entry which is preliminary data.</text>
</comment>
<dbReference type="PANTHER" id="PTHR11820:SF114">
    <property type="entry name" value="4-HYDROXYPHENYLACETATE CATABOLISM PROTEIN"/>
    <property type="match status" value="1"/>
</dbReference>
<sequence>MQGRIDMQSASTRQPPCPAISGTVYGVVLNDRASLNSIGAALEDAPYKGAPKAPVMYIKPRNTLTGSGAVVQLPAGADAVEIGATVGILIGRPAARLHAADAMSVIAGFALVADLSLPHASYYRPAIREKCFDASCPVGNVAAADLAGDLRELVLQTTIDDRLVAQWPLAHLVRDVPQLLADITEFMSLDTGDMVLVGVPYLAPQAVAGSRVQVGANRPELGTLTFSIAAEGGKA</sequence>
<keyword evidence="3" id="KW-0413">Isomerase</keyword>
<dbReference type="Pfam" id="PF01557">
    <property type="entry name" value="FAA_hydrolase"/>
    <property type="match status" value="1"/>
</dbReference>
<keyword evidence="1" id="KW-0479">Metal-binding</keyword>
<dbReference type="InterPro" id="IPR011234">
    <property type="entry name" value="Fumarylacetoacetase-like_C"/>
</dbReference>
<dbReference type="GO" id="GO:0016853">
    <property type="term" value="F:isomerase activity"/>
    <property type="evidence" value="ECO:0007669"/>
    <property type="project" value="UniProtKB-KW"/>
</dbReference>
<dbReference type="PANTHER" id="PTHR11820">
    <property type="entry name" value="ACYLPYRUVASE"/>
    <property type="match status" value="1"/>
</dbReference>
<reference evidence="3 4" key="1">
    <citation type="submission" date="2018-09" db="EMBL/GenBank/DDBJ databases">
        <authorList>
            <person name="Zhu H."/>
        </authorList>
    </citation>
    <scope>NUCLEOTIDE SEQUENCE [LARGE SCALE GENOMIC DNA]</scope>
    <source>
        <strain evidence="3 4">K2R10-39</strain>
    </source>
</reference>
<accession>A0A418WV95</accession>
<dbReference type="Gene3D" id="3.90.850.10">
    <property type="entry name" value="Fumarylacetoacetase-like, C-terminal domain"/>
    <property type="match status" value="1"/>
</dbReference>
<organism evidence="3 4">
    <name type="scientific">Noviherbaspirillum cavernae</name>
    <dbReference type="NCBI Taxonomy" id="2320862"/>
    <lineage>
        <taxon>Bacteria</taxon>
        <taxon>Pseudomonadati</taxon>
        <taxon>Pseudomonadota</taxon>
        <taxon>Betaproteobacteria</taxon>
        <taxon>Burkholderiales</taxon>
        <taxon>Oxalobacteraceae</taxon>
        <taxon>Noviherbaspirillum</taxon>
    </lineage>
</organism>
<name>A0A418WV95_9BURK</name>
<evidence type="ECO:0000259" key="2">
    <source>
        <dbReference type="Pfam" id="PF01557"/>
    </source>
</evidence>
<keyword evidence="4" id="KW-1185">Reference proteome</keyword>
<dbReference type="SUPFAM" id="SSF56529">
    <property type="entry name" value="FAH"/>
    <property type="match status" value="1"/>
</dbReference>